<evidence type="ECO:0000313" key="3">
    <source>
        <dbReference type="Proteomes" id="UP000887574"/>
    </source>
</evidence>
<dbReference type="WBParaSite" id="jg7719.1">
    <property type="protein sequence ID" value="jg7719.1"/>
    <property type="gene ID" value="jg7719"/>
</dbReference>
<feature type="compositionally biased region" description="Polar residues" evidence="2">
    <location>
        <begin position="595"/>
        <end position="604"/>
    </location>
</feature>
<dbReference type="Proteomes" id="UP000887574">
    <property type="component" value="Unplaced"/>
</dbReference>
<dbReference type="AlphaFoldDB" id="A0A915EN87"/>
<reference evidence="4" key="1">
    <citation type="submission" date="2022-11" db="UniProtKB">
        <authorList>
            <consortium name="WormBaseParasite"/>
        </authorList>
    </citation>
    <scope>IDENTIFICATION</scope>
</reference>
<organism evidence="3 4">
    <name type="scientific">Ditylenchus dipsaci</name>
    <dbReference type="NCBI Taxonomy" id="166011"/>
    <lineage>
        <taxon>Eukaryota</taxon>
        <taxon>Metazoa</taxon>
        <taxon>Ecdysozoa</taxon>
        <taxon>Nematoda</taxon>
        <taxon>Chromadorea</taxon>
        <taxon>Rhabditida</taxon>
        <taxon>Tylenchina</taxon>
        <taxon>Tylenchomorpha</taxon>
        <taxon>Sphaerularioidea</taxon>
        <taxon>Anguinidae</taxon>
        <taxon>Anguininae</taxon>
        <taxon>Ditylenchus</taxon>
    </lineage>
</organism>
<keyword evidence="1" id="KW-0175">Coiled coil</keyword>
<keyword evidence="3" id="KW-1185">Reference proteome</keyword>
<accession>A0A915EN87</accession>
<feature type="compositionally biased region" description="Acidic residues" evidence="2">
    <location>
        <begin position="308"/>
        <end position="321"/>
    </location>
</feature>
<evidence type="ECO:0000313" key="4">
    <source>
        <dbReference type="WBParaSite" id="jg7719.1"/>
    </source>
</evidence>
<sequence>MDDQCADPSSSTNAPDSSTSGCNTQVDEIKEQSSSSVKLLPPLSSLPTDESMDLERAYSCRICLIFCVMCIKKMNKKKSSIMCGVCRKHTFSSHKRLGKNFLLIDILEKNGLLGVEEEKKAKPKSKVERNYKHAENDNWSDLNDTDSTFEEDDSQYDGVAYPNDFNSFSIAVDEIEEFHDQLENIQDLLYGFERGMARNDDFDRQLEELRSEMGRVEQRMRSDRASFRNIAAKSRQLYQLVRQTGTAAAQSTNNNQQQPAATSTESTSSSSNLRTWLDSNTRSLPRTTYNNITDFAEDGSEEHLSAPSEDDWATSEGDDDFPSSRIARENRIVVFLSANFIRVLTRSSDNTQINQVECYLCNVVIHYSYQNAMQHINGRRHREYIRANQASPSEIAPVESGTSSSSIQPAQINALTWELEDDDATERQRDRDIILHALQNGNAFELRNTAPSNTAATASLSWRSSADNPFDTAQATSRNAQVIHPLSGSTTTSSQSNANNLILNDFGDSSNRTTFINNRAPVGSSRGRDWFGRGAYSRQTRATRPPYTSAFSRSTFDNVRALAEEQAENDDWDDQPSTNWAPFVPQPVPARAATAPSTGQSSEQAVHGACAEAHGNRSSCGTVRRAPGFANSSANNSNHSQGSSSGRFGDQPTTNAEQQDHTYTSAIFTPNNNLSSSGNSGSNRPVKKEDTPETSRPLLQPFASNEWADLSDREESSTRRTRRRSRNSNASNTSSGTSNRRGRLHVSDVHRRHQNNRWGNGRGNNQSSSLNEAIARNLGHIGSGNDWSENDQPEESHPTPPSAADHRQETSEKTPKSNNHGTQDLRCGSSCNTGRGNCQFPRGSARTDGYGGRFGQNARRGNNQSGGNGQGSSSMQNRSGQRGGRGNGGGRFSSYEWD</sequence>
<feature type="compositionally biased region" description="Polar residues" evidence="2">
    <location>
        <begin position="651"/>
        <end position="670"/>
    </location>
</feature>
<feature type="compositionally biased region" description="Basic and acidic residues" evidence="2">
    <location>
        <begin position="804"/>
        <end position="815"/>
    </location>
</feature>
<feature type="coiled-coil region" evidence="1">
    <location>
        <begin position="199"/>
        <end position="226"/>
    </location>
</feature>
<feature type="compositionally biased region" description="Low complexity" evidence="2">
    <location>
        <begin position="756"/>
        <end position="769"/>
    </location>
</feature>
<feature type="compositionally biased region" description="Low complexity" evidence="2">
    <location>
        <begin position="33"/>
        <end position="42"/>
    </location>
</feature>
<feature type="compositionally biased region" description="Low complexity" evidence="2">
    <location>
        <begin position="631"/>
        <end position="645"/>
    </location>
</feature>
<feature type="compositionally biased region" description="Low complexity" evidence="2">
    <location>
        <begin position="871"/>
        <end position="880"/>
    </location>
</feature>
<feature type="compositionally biased region" description="Acidic residues" evidence="2">
    <location>
        <begin position="565"/>
        <end position="574"/>
    </location>
</feature>
<feature type="compositionally biased region" description="Gly residues" evidence="2">
    <location>
        <begin position="881"/>
        <end position="891"/>
    </location>
</feature>
<feature type="region of interest" description="Disordered" evidence="2">
    <location>
        <begin position="298"/>
        <end position="323"/>
    </location>
</feature>
<feature type="compositionally biased region" description="Low complexity" evidence="2">
    <location>
        <begin position="727"/>
        <end position="739"/>
    </location>
</feature>
<evidence type="ECO:0000256" key="1">
    <source>
        <dbReference type="SAM" id="Coils"/>
    </source>
</evidence>
<feature type="region of interest" description="Disordered" evidence="2">
    <location>
        <begin position="1"/>
        <end position="42"/>
    </location>
</feature>
<feature type="compositionally biased region" description="Low complexity" evidence="2">
    <location>
        <begin position="244"/>
        <end position="271"/>
    </location>
</feature>
<feature type="compositionally biased region" description="Low complexity" evidence="2">
    <location>
        <begin position="1"/>
        <end position="20"/>
    </location>
</feature>
<protein>
    <submittedName>
        <fullName evidence="4">Uncharacterized protein</fullName>
    </submittedName>
</protein>
<feature type="compositionally biased region" description="Low complexity" evidence="2">
    <location>
        <begin position="671"/>
        <end position="683"/>
    </location>
</feature>
<proteinExistence type="predicted"/>
<name>A0A915EN87_9BILA</name>
<feature type="region of interest" description="Disordered" evidence="2">
    <location>
        <begin position="565"/>
        <end position="898"/>
    </location>
</feature>
<feature type="compositionally biased region" description="Basic residues" evidence="2">
    <location>
        <begin position="740"/>
        <end position="755"/>
    </location>
</feature>
<feature type="region of interest" description="Disordered" evidence="2">
    <location>
        <begin position="244"/>
        <end position="276"/>
    </location>
</feature>
<evidence type="ECO:0000256" key="2">
    <source>
        <dbReference type="SAM" id="MobiDB-lite"/>
    </source>
</evidence>